<dbReference type="EMBL" id="CP097510">
    <property type="protein sequence ID" value="URE30413.1"/>
    <property type="molecule type" value="Genomic_DNA"/>
</dbReference>
<keyword evidence="2" id="KW-1185">Reference proteome</keyword>
<dbReference type="AlphaFoldDB" id="A0A9E7KQU3"/>
<organism evidence="1 2">
    <name type="scientific">Musa troglodytarum</name>
    <name type="common">fe'i banana</name>
    <dbReference type="NCBI Taxonomy" id="320322"/>
    <lineage>
        <taxon>Eukaryota</taxon>
        <taxon>Viridiplantae</taxon>
        <taxon>Streptophyta</taxon>
        <taxon>Embryophyta</taxon>
        <taxon>Tracheophyta</taxon>
        <taxon>Spermatophyta</taxon>
        <taxon>Magnoliopsida</taxon>
        <taxon>Liliopsida</taxon>
        <taxon>Zingiberales</taxon>
        <taxon>Musaceae</taxon>
        <taxon>Musa</taxon>
    </lineage>
</organism>
<reference evidence="1" key="1">
    <citation type="submission" date="2022-05" db="EMBL/GenBank/DDBJ databases">
        <title>The Musa troglodytarum L. genome provides insights into the mechanism of non-climacteric behaviour and enrichment of carotenoids.</title>
        <authorList>
            <person name="Wang J."/>
        </authorList>
    </citation>
    <scope>NUCLEOTIDE SEQUENCE</scope>
    <source>
        <tissue evidence="1">Leaf</tissue>
    </source>
</reference>
<proteinExistence type="predicted"/>
<name>A0A9E7KQU3_9LILI</name>
<protein>
    <submittedName>
        <fullName evidence="1">Uncharacterized protein</fullName>
    </submittedName>
</protein>
<dbReference type="Proteomes" id="UP001055439">
    <property type="component" value="Chromosome 8"/>
</dbReference>
<gene>
    <name evidence="1" type="ORF">MUK42_32540</name>
</gene>
<evidence type="ECO:0000313" key="2">
    <source>
        <dbReference type="Proteomes" id="UP001055439"/>
    </source>
</evidence>
<evidence type="ECO:0000313" key="1">
    <source>
        <dbReference type="EMBL" id="URE30413.1"/>
    </source>
</evidence>
<sequence>MSISSHVFRLRHANTSPFRSHPIFFFELRTKQIMTPMFFPDHAMISIYYNNAELYCSKDRRRELPLLHDCGWIRRGRSRREEGENEAERDHINMNHFQDNPCVHRSQSLKFPGRHACFVKWQCKT</sequence>
<accession>A0A9E7KQU3</accession>